<dbReference type="InterPro" id="IPR012340">
    <property type="entry name" value="NA-bd_OB-fold"/>
</dbReference>
<dbReference type="GO" id="GO:0006260">
    <property type="term" value="P:DNA replication"/>
    <property type="evidence" value="ECO:0000318"/>
    <property type="project" value="GO_Central"/>
</dbReference>
<dbReference type="OMA" id="HECKEEP"/>
<reference evidence="4 5" key="1">
    <citation type="journal article" date="2014" name="Science">
        <title>Plant genetics. Early allopolyploid evolution in the post-Neolithic Brassica napus oilseed genome.</title>
        <authorList>
            <person name="Chalhoub B."/>
            <person name="Denoeud F."/>
            <person name="Liu S."/>
            <person name="Parkin I.A."/>
            <person name="Tang H."/>
            <person name="Wang X."/>
            <person name="Chiquet J."/>
            <person name="Belcram H."/>
            <person name="Tong C."/>
            <person name="Samans B."/>
            <person name="Correa M."/>
            <person name="Da Silva C."/>
            <person name="Just J."/>
            <person name="Falentin C."/>
            <person name="Koh C.S."/>
            <person name="Le Clainche I."/>
            <person name="Bernard M."/>
            <person name="Bento P."/>
            <person name="Noel B."/>
            <person name="Labadie K."/>
            <person name="Alberti A."/>
            <person name="Charles M."/>
            <person name="Arnaud D."/>
            <person name="Guo H."/>
            <person name="Daviaud C."/>
            <person name="Alamery S."/>
            <person name="Jabbari K."/>
            <person name="Zhao M."/>
            <person name="Edger P.P."/>
            <person name="Chelaifa H."/>
            <person name="Tack D."/>
            <person name="Lassalle G."/>
            <person name="Mestiri I."/>
            <person name="Schnel N."/>
            <person name="Le Paslier M.C."/>
            <person name="Fan G."/>
            <person name="Renault V."/>
            <person name="Bayer P.E."/>
            <person name="Golicz A.A."/>
            <person name="Manoli S."/>
            <person name="Lee T.H."/>
            <person name="Thi V.H."/>
            <person name="Chalabi S."/>
            <person name="Hu Q."/>
            <person name="Fan C."/>
            <person name="Tollenaere R."/>
            <person name="Lu Y."/>
            <person name="Battail C."/>
            <person name="Shen J."/>
            <person name="Sidebottom C.H."/>
            <person name="Wang X."/>
            <person name="Canaguier A."/>
            <person name="Chauveau A."/>
            <person name="Berard A."/>
            <person name="Deniot G."/>
            <person name="Guan M."/>
            <person name="Liu Z."/>
            <person name="Sun F."/>
            <person name="Lim Y.P."/>
            <person name="Lyons E."/>
            <person name="Town C.D."/>
            <person name="Bancroft I."/>
            <person name="Wang X."/>
            <person name="Meng J."/>
            <person name="Ma J."/>
            <person name="Pires J.C."/>
            <person name="King G.J."/>
            <person name="Brunel D."/>
            <person name="Delourme R."/>
            <person name="Renard M."/>
            <person name="Aury J.M."/>
            <person name="Adams K.L."/>
            <person name="Batley J."/>
            <person name="Snowdon R.J."/>
            <person name="Tost J."/>
            <person name="Edwards D."/>
            <person name="Zhou Y."/>
            <person name="Hua W."/>
            <person name="Sharpe A.G."/>
            <person name="Paterson A.H."/>
            <person name="Guan C."/>
            <person name="Wincker P."/>
        </authorList>
    </citation>
    <scope>NUCLEOTIDE SEQUENCE [LARGE SCALE GENOMIC DNA]</scope>
    <source>
        <strain evidence="5">cv. Darmor-bzh</strain>
    </source>
</reference>
<evidence type="ECO:0000313" key="4">
    <source>
        <dbReference type="EMBL" id="CDY38049.1"/>
    </source>
</evidence>
<dbReference type="CDD" id="cd04480">
    <property type="entry name" value="RPA1_DBD_A_like"/>
    <property type="match status" value="1"/>
</dbReference>
<dbReference type="Gramene" id="CDY38049">
    <property type="protein sequence ID" value="CDY38049"/>
    <property type="gene ID" value="GSBRNA2T00065119001"/>
</dbReference>
<dbReference type="GO" id="GO:0003684">
    <property type="term" value="F:damaged DNA binding"/>
    <property type="evidence" value="ECO:0000318"/>
    <property type="project" value="GO_Central"/>
</dbReference>
<feature type="region of interest" description="Disordered" evidence="1">
    <location>
        <begin position="456"/>
        <end position="495"/>
    </location>
</feature>
<feature type="domain" description="Replication protein A 70 kDa DNA-binding subunit B/D first OB fold" evidence="2">
    <location>
        <begin position="18"/>
        <end position="117"/>
    </location>
</feature>
<dbReference type="SUPFAM" id="SSF50249">
    <property type="entry name" value="Nucleic acid-binding proteins"/>
    <property type="match status" value="3"/>
</dbReference>
<reference evidence="3" key="3">
    <citation type="submission" date="2021-01" db="EMBL/GenBank/DDBJ databases">
        <authorList>
            <consortium name="Genoscope - CEA"/>
            <person name="William W."/>
        </authorList>
    </citation>
    <scope>NUCLEOTIDE SEQUENCE</scope>
</reference>
<protein>
    <submittedName>
        <fullName evidence="3">(rape) hypothetical protein</fullName>
    </submittedName>
    <submittedName>
        <fullName evidence="4">BnaCnng09100D protein</fullName>
    </submittedName>
</protein>
<evidence type="ECO:0000313" key="5">
    <source>
        <dbReference type="Proteomes" id="UP000028999"/>
    </source>
</evidence>
<dbReference type="Gene3D" id="2.40.50.140">
    <property type="entry name" value="Nucleic acid-binding proteins"/>
    <property type="match status" value="3"/>
</dbReference>
<keyword evidence="5" id="KW-1185">Reference proteome</keyword>
<dbReference type="GO" id="GO:0006289">
    <property type="term" value="P:nucleotide-excision repair"/>
    <property type="evidence" value="ECO:0000318"/>
    <property type="project" value="GO_Central"/>
</dbReference>
<dbReference type="PANTHER" id="PTHR47165:SF4">
    <property type="entry name" value="OS03G0429900 PROTEIN"/>
    <property type="match status" value="1"/>
</dbReference>
<dbReference type="Proteomes" id="UP001295469">
    <property type="component" value="Chromosome A09"/>
</dbReference>
<evidence type="ECO:0000256" key="1">
    <source>
        <dbReference type="SAM" id="MobiDB-lite"/>
    </source>
</evidence>
<dbReference type="GO" id="GO:0051321">
    <property type="term" value="P:meiotic cell cycle"/>
    <property type="evidence" value="ECO:0000318"/>
    <property type="project" value="GO_Central"/>
</dbReference>
<proteinExistence type="predicted"/>
<name>A0A078HL75_BRANA</name>
<dbReference type="GO" id="GO:0000724">
    <property type="term" value="P:double-strand break repair via homologous recombination"/>
    <property type="evidence" value="ECO:0000318"/>
    <property type="project" value="GO_Central"/>
</dbReference>
<evidence type="ECO:0000313" key="3">
    <source>
        <dbReference type="EMBL" id="CAF2052468.1"/>
    </source>
</evidence>
<reference evidence="4" key="2">
    <citation type="submission" date="2014-06" db="EMBL/GenBank/DDBJ databases">
        <authorList>
            <person name="Genoscope - CEA"/>
        </authorList>
    </citation>
    <scope>NUCLEOTIDE SEQUENCE</scope>
</reference>
<dbReference type="PaxDb" id="3708-A0A078HL75"/>
<dbReference type="EMBL" id="HG994363">
    <property type="protein sequence ID" value="CAF2052468.1"/>
    <property type="molecule type" value="Genomic_DNA"/>
</dbReference>
<gene>
    <name evidence="4" type="primary">BnaCnng09100D</name>
    <name evidence="3" type="ORF">DARMORV10_A09P69300.1</name>
    <name evidence="4" type="ORF">GSBRNA2T00065119001</name>
</gene>
<accession>A0A078HL75</accession>
<dbReference type="Pfam" id="PF02721">
    <property type="entry name" value="DUF223"/>
    <property type="match status" value="1"/>
</dbReference>
<dbReference type="GO" id="GO:0007004">
    <property type="term" value="P:telomere maintenance via telomerase"/>
    <property type="evidence" value="ECO:0000318"/>
    <property type="project" value="GO_Central"/>
</dbReference>
<dbReference type="PANTHER" id="PTHR47165">
    <property type="entry name" value="OS03G0429900 PROTEIN"/>
    <property type="match status" value="1"/>
</dbReference>
<dbReference type="AlphaFoldDB" id="A0A078HL75"/>
<dbReference type="SMR" id="A0A078HL75"/>
<sequence>MDSNKGKENPILPAHATLDKLVLEKKKQHVAVRLLRMWEAINFNNRSLMSLDFLLLDNKDALIQGSIHHRRLDGFKDRLKEGIIYLISDFEVVPIYPNYKVADHPFSIRFTDNTDIVEIDEKICSIKHEKFRLYSYSEFETLAGTNLHLIDVVGRLLKIQGSYLEDSTSTEKIVLLLLLDDNSTVRVTLWDNQASDFRRQYQQAGNDCFVIVFTCLNPKMFAGSLHLNSSGSTKIFIDNNLEVVQAFMKRMGIETTDGPSKIVEEDKNKLHVEMWTIEEILQYVSSGADQEKEVICRAKVIDISSRNGWKYLGCGSCSHKLGRSETSLICNNCPQKTIIGVARFRIELVVESGDRTTTFVLFDRDAKKVTHTTAEEITALEEKEEGNTQDNQKVPKCLLDIIGKTMDFQVKIAKYNFETSFQAFTVTRITKENSIVQPEMDGNIKKEDGKACPTLQTSSLGCETGVEGKNETENAEKEAMDEVTTENEAKKRRIN</sequence>
<dbReference type="GO" id="GO:0005662">
    <property type="term" value="C:DNA replication factor A complex"/>
    <property type="evidence" value="ECO:0000318"/>
    <property type="project" value="GO_Central"/>
</dbReference>
<dbReference type="InterPro" id="IPR003871">
    <property type="entry name" value="RFA1B/D_OB_1st"/>
</dbReference>
<feature type="compositionally biased region" description="Basic and acidic residues" evidence="1">
    <location>
        <begin position="466"/>
        <end position="480"/>
    </location>
</feature>
<dbReference type="STRING" id="3708.A0A078HL75"/>
<dbReference type="GO" id="GO:0043047">
    <property type="term" value="F:single-stranded telomeric DNA binding"/>
    <property type="evidence" value="ECO:0000318"/>
    <property type="project" value="GO_Central"/>
</dbReference>
<dbReference type="Proteomes" id="UP000028999">
    <property type="component" value="Unassembled WGS sequence"/>
</dbReference>
<dbReference type="EMBL" id="LK032414">
    <property type="protein sequence ID" value="CDY38049.1"/>
    <property type="molecule type" value="Genomic_DNA"/>
</dbReference>
<organism evidence="4 5">
    <name type="scientific">Brassica napus</name>
    <name type="common">Rape</name>
    <dbReference type="NCBI Taxonomy" id="3708"/>
    <lineage>
        <taxon>Eukaryota</taxon>
        <taxon>Viridiplantae</taxon>
        <taxon>Streptophyta</taxon>
        <taxon>Embryophyta</taxon>
        <taxon>Tracheophyta</taxon>
        <taxon>Spermatophyta</taxon>
        <taxon>Magnoliopsida</taxon>
        <taxon>eudicotyledons</taxon>
        <taxon>Gunneridae</taxon>
        <taxon>Pentapetalae</taxon>
        <taxon>rosids</taxon>
        <taxon>malvids</taxon>
        <taxon>Brassicales</taxon>
        <taxon>Brassicaceae</taxon>
        <taxon>Brassiceae</taxon>
        <taxon>Brassica</taxon>
    </lineage>
</organism>
<evidence type="ECO:0000259" key="2">
    <source>
        <dbReference type="Pfam" id="PF02721"/>
    </source>
</evidence>